<name>A0A7C1I401_9CREN</name>
<accession>A0A7C1I401</accession>
<sequence>MSKVRYNYEKERRIKEKLLEYVISIEKEYGVDEEEGLSLMEKMVEWLEEDFGISVEKDWGDISEAVINNKEISAKDLAIFLVTEGIMVDESLWFQ</sequence>
<gene>
    <name evidence="1" type="ORF">ENO04_03050</name>
</gene>
<dbReference type="AlphaFoldDB" id="A0A7C1I401"/>
<reference evidence="1" key="1">
    <citation type="journal article" date="2020" name="mSystems">
        <title>Genome- and Community-Level Interaction Insights into Carbon Utilization and Element Cycling Functions of Hydrothermarchaeota in Hydrothermal Sediment.</title>
        <authorList>
            <person name="Zhou Z."/>
            <person name="Liu Y."/>
            <person name="Xu W."/>
            <person name="Pan J."/>
            <person name="Luo Z.H."/>
            <person name="Li M."/>
        </authorList>
    </citation>
    <scope>NUCLEOTIDE SEQUENCE [LARGE SCALE GENOMIC DNA]</scope>
    <source>
        <strain evidence="1">SpSt-123</strain>
    </source>
</reference>
<organism evidence="1">
    <name type="scientific">Fervidicoccus fontis</name>
    <dbReference type="NCBI Taxonomy" id="683846"/>
    <lineage>
        <taxon>Archaea</taxon>
        <taxon>Thermoproteota</taxon>
        <taxon>Thermoprotei</taxon>
        <taxon>Fervidicoccales</taxon>
        <taxon>Fervidicoccaceae</taxon>
        <taxon>Fervidicoccus</taxon>
    </lineage>
</organism>
<dbReference type="EMBL" id="DSDY01000098">
    <property type="protein sequence ID" value="HDS10585.1"/>
    <property type="molecule type" value="Genomic_DNA"/>
</dbReference>
<comment type="caution">
    <text evidence="1">The sequence shown here is derived from an EMBL/GenBank/DDBJ whole genome shotgun (WGS) entry which is preliminary data.</text>
</comment>
<evidence type="ECO:0000313" key="1">
    <source>
        <dbReference type="EMBL" id="HDS10585.1"/>
    </source>
</evidence>
<protein>
    <submittedName>
        <fullName evidence="1">Uncharacterized protein</fullName>
    </submittedName>
</protein>
<proteinExistence type="predicted"/>